<accession>A0A0D3F9H9</accession>
<dbReference type="Gramene" id="OBART02G29610.1">
    <property type="protein sequence ID" value="OBART02G29610.1"/>
    <property type="gene ID" value="OBART02G29610"/>
</dbReference>
<proteinExistence type="predicted"/>
<organism evidence="1">
    <name type="scientific">Oryza barthii</name>
    <dbReference type="NCBI Taxonomy" id="65489"/>
    <lineage>
        <taxon>Eukaryota</taxon>
        <taxon>Viridiplantae</taxon>
        <taxon>Streptophyta</taxon>
        <taxon>Embryophyta</taxon>
        <taxon>Tracheophyta</taxon>
        <taxon>Spermatophyta</taxon>
        <taxon>Magnoliopsida</taxon>
        <taxon>Liliopsida</taxon>
        <taxon>Poales</taxon>
        <taxon>Poaceae</taxon>
        <taxon>BOP clade</taxon>
        <taxon>Oryzoideae</taxon>
        <taxon>Oryzeae</taxon>
        <taxon>Oryzinae</taxon>
        <taxon>Oryza</taxon>
    </lineage>
</organism>
<evidence type="ECO:0000313" key="1">
    <source>
        <dbReference type="EnsemblPlants" id="OBART02G29610.1"/>
    </source>
</evidence>
<sequence>MGPESSELPYGPMKFWAARRVTNNDHEEEDACEDPVDPLEWDSYDFQVILRSGSSVVESSSLSVCRNKAL</sequence>
<name>A0A0D3F9H9_9ORYZ</name>
<reference evidence="1" key="2">
    <citation type="submission" date="2015-03" db="UniProtKB">
        <authorList>
            <consortium name="EnsemblPlants"/>
        </authorList>
    </citation>
    <scope>IDENTIFICATION</scope>
</reference>
<evidence type="ECO:0000313" key="2">
    <source>
        <dbReference type="Proteomes" id="UP000026960"/>
    </source>
</evidence>
<dbReference type="HOGENOM" id="CLU_2964636_0_0_1"/>
<dbReference type="AlphaFoldDB" id="A0A0D3F9H9"/>
<dbReference type="EnsemblPlants" id="OBART02G29610.1">
    <property type="protein sequence ID" value="OBART02G29610.1"/>
    <property type="gene ID" value="OBART02G29610"/>
</dbReference>
<dbReference type="PaxDb" id="65489-OBART02G29610.1"/>
<protein>
    <submittedName>
        <fullName evidence="1">Uncharacterized protein</fullName>
    </submittedName>
</protein>
<reference evidence="1" key="1">
    <citation type="journal article" date="2009" name="Rice">
        <title>De Novo Next Generation Sequencing of Plant Genomes.</title>
        <authorList>
            <person name="Rounsley S."/>
            <person name="Marri P.R."/>
            <person name="Yu Y."/>
            <person name="He R."/>
            <person name="Sisneros N."/>
            <person name="Goicoechea J.L."/>
            <person name="Lee S.J."/>
            <person name="Angelova A."/>
            <person name="Kudrna D."/>
            <person name="Luo M."/>
            <person name="Affourtit J."/>
            <person name="Desany B."/>
            <person name="Knight J."/>
            <person name="Niazi F."/>
            <person name="Egholm M."/>
            <person name="Wing R.A."/>
        </authorList>
    </citation>
    <scope>NUCLEOTIDE SEQUENCE [LARGE SCALE GENOMIC DNA]</scope>
    <source>
        <strain evidence="1">cv. IRGC 105608</strain>
    </source>
</reference>
<keyword evidence="2" id="KW-1185">Reference proteome</keyword>
<dbReference type="Proteomes" id="UP000026960">
    <property type="component" value="Chromosome 2"/>
</dbReference>